<dbReference type="PANTHER" id="PTHR43581">
    <property type="entry name" value="ATP/GTP PHOSPHATASE"/>
    <property type="match status" value="1"/>
</dbReference>
<dbReference type="InterPro" id="IPR003593">
    <property type="entry name" value="AAA+_ATPase"/>
</dbReference>
<gene>
    <name evidence="2" type="ORF">FPZ43_16715</name>
</gene>
<dbReference type="AlphaFoldDB" id="A0A563U0G1"/>
<name>A0A563U0G1_9SPHI</name>
<dbReference type="Gene3D" id="3.40.50.300">
    <property type="entry name" value="P-loop containing nucleotide triphosphate hydrolases"/>
    <property type="match status" value="2"/>
</dbReference>
<dbReference type="InterPro" id="IPR003959">
    <property type="entry name" value="ATPase_AAA_core"/>
</dbReference>
<dbReference type="OrthoDB" id="9784297at2"/>
<sequence>MMEAITNRTIRKIEVEQLFGYYRYIVDHSTEASASNPLLIIYGDNGSGKTTILKMIFYLLSPVDKSGHKTKLSEIKFSKFAITLNDGTIISAERNNNHVSGSYTLNISYKDWKFSVFLEVNLEGSIKVNKNPFIEEQYHTFLNHIKNLNITINFLSDDRKTLSFSKKNSEIIKQRREVSRALLSNIEFNVNKIIDEEQEDSIDYSIRKLENWIRNNVLKGAKAGEENANTIYEALIKQISTPQINTVNNKQIKQLLEKIRNIKLESLKYNQSGLVSEFELDGFEIALASANESNNVLIYNILEPYIEGLQGRLKSLSNVQDILSKFLENINTYFSNKTISYDVESGFKLFHNYINEQIDFHSLSSGERQLLHLFSNVITSSEESTIFIIDEPEISLNIKWQRKLINTLLSFAANRNVQFIFASHSIELLGGHRNSVHKLVSI</sequence>
<dbReference type="Pfam" id="PF13304">
    <property type="entry name" value="AAA_21"/>
    <property type="match status" value="1"/>
</dbReference>
<dbReference type="CDD" id="cd00267">
    <property type="entry name" value="ABC_ATPase"/>
    <property type="match status" value="1"/>
</dbReference>
<dbReference type="GO" id="GO:0005524">
    <property type="term" value="F:ATP binding"/>
    <property type="evidence" value="ECO:0007669"/>
    <property type="project" value="InterPro"/>
</dbReference>
<dbReference type="EMBL" id="VOEJ01000009">
    <property type="protein sequence ID" value="TWR25117.1"/>
    <property type="molecule type" value="Genomic_DNA"/>
</dbReference>
<reference evidence="2 3" key="1">
    <citation type="submission" date="2019-07" db="EMBL/GenBank/DDBJ databases">
        <authorList>
            <person name="Kim J."/>
        </authorList>
    </citation>
    <scope>NUCLEOTIDE SEQUENCE [LARGE SCALE GENOMIC DNA]</scope>
    <source>
        <strain evidence="3">dk17</strain>
    </source>
</reference>
<evidence type="ECO:0000259" key="1">
    <source>
        <dbReference type="SMART" id="SM00382"/>
    </source>
</evidence>
<feature type="domain" description="AAA+ ATPase" evidence="1">
    <location>
        <begin position="35"/>
        <end position="432"/>
    </location>
</feature>
<dbReference type="SMART" id="SM00382">
    <property type="entry name" value="AAA"/>
    <property type="match status" value="1"/>
</dbReference>
<dbReference type="PANTHER" id="PTHR43581:SF4">
    <property type="entry name" value="ATP_GTP PHOSPHATASE"/>
    <property type="match status" value="1"/>
</dbReference>
<dbReference type="SUPFAM" id="SSF52540">
    <property type="entry name" value="P-loop containing nucleoside triphosphate hydrolases"/>
    <property type="match status" value="1"/>
</dbReference>
<dbReference type="InterPro" id="IPR051396">
    <property type="entry name" value="Bact_Antivir_Def_Nuclease"/>
</dbReference>
<proteinExistence type="predicted"/>
<evidence type="ECO:0000313" key="3">
    <source>
        <dbReference type="Proteomes" id="UP000320042"/>
    </source>
</evidence>
<evidence type="ECO:0000313" key="2">
    <source>
        <dbReference type="EMBL" id="TWR25117.1"/>
    </source>
</evidence>
<accession>A0A563U0G1</accession>
<dbReference type="Proteomes" id="UP000320042">
    <property type="component" value="Unassembled WGS sequence"/>
</dbReference>
<protein>
    <submittedName>
        <fullName evidence="2">AAA family ATPase</fullName>
    </submittedName>
</protein>
<dbReference type="InterPro" id="IPR027417">
    <property type="entry name" value="P-loop_NTPase"/>
</dbReference>
<organism evidence="2 3">
    <name type="scientific">Mucilaginibacter pallidiroseus</name>
    <dbReference type="NCBI Taxonomy" id="2599295"/>
    <lineage>
        <taxon>Bacteria</taxon>
        <taxon>Pseudomonadati</taxon>
        <taxon>Bacteroidota</taxon>
        <taxon>Sphingobacteriia</taxon>
        <taxon>Sphingobacteriales</taxon>
        <taxon>Sphingobacteriaceae</taxon>
        <taxon>Mucilaginibacter</taxon>
    </lineage>
</organism>
<comment type="caution">
    <text evidence="2">The sequence shown here is derived from an EMBL/GenBank/DDBJ whole genome shotgun (WGS) entry which is preliminary data.</text>
</comment>
<dbReference type="GO" id="GO:0016887">
    <property type="term" value="F:ATP hydrolysis activity"/>
    <property type="evidence" value="ECO:0007669"/>
    <property type="project" value="InterPro"/>
</dbReference>
<keyword evidence="3" id="KW-1185">Reference proteome</keyword>